<evidence type="ECO:0000313" key="8">
    <source>
        <dbReference type="EMBL" id="ORZ32027.1"/>
    </source>
</evidence>
<evidence type="ECO:0000256" key="1">
    <source>
        <dbReference type="ARBA" id="ARBA00004651"/>
    </source>
</evidence>
<dbReference type="InterPro" id="IPR036458">
    <property type="entry name" value="Na:dicarbo_symporter_sf"/>
</dbReference>
<feature type="transmembrane region" description="Helical" evidence="7">
    <location>
        <begin position="164"/>
        <end position="182"/>
    </location>
</feature>
<accession>A0A1Y2HBQ2</accession>
<evidence type="ECO:0000256" key="4">
    <source>
        <dbReference type="ARBA" id="ARBA00022692"/>
    </source>
</evidence>
<reference evidence="8 9" key="1">
    <citation type="submission" date="2016-07" db="EMBL/GenBank/DDBJ databases">
        <title>Pervasive Adenine N6-methylation of Active Genes in Fungi.</title>
        <authorList>
            <consortium name="DOE Joint Genome Institute"/>
            <person name="Mondo S.J."/>
            <person name="Dannebaum R.O."/>
            <person name="Kuo R.C."/>
            <person name="Labutti K."/>
            <person name="Haridas S."/>
            <person name="Kuo A."/>
            <person name="Salamov A."/>
            <person name="Ahrendt S.R."/>
            <person name="Lipzen A."/>
            <person name="Sullivan W."/>
            <person name="Andreopoulos W.B."/>
            <person name="Clum A."/>
            <person name="Lindquist E."/>
            <person name="Daum C."/>
            <person name="Ramamoorthy G.K."/>
            <person name="Gryganskyi A."/>
            <person name="Culley D."/>
            <person name="Magnuson J.K."/>
            <person name="James T.Y."/>
            <person name="O'Malley M.A."/>
            <person name="Stajich J.E."/>
            <person name="Spatafora J.W."/>
            <person name="Visel A."/>
            <person name="Grigoriev I.V."/>
        </authorList>
    </citation>
    <scope>NUCLEOTIDE SEQUENCE [LARGE SCALE GENOMIC DNA]</scope>
    <source>
        <strain evidence="8 9">PL171</strain>
    </source>
</reference>
<name>A0A1Y2HBQ2_9FUNG</name>
<comment type="subcellular location">
    <subcellularLocation>
        <location evidence="1">Cell membrane</location>
        <topology evidence="1">Multi-pass membrane protein</topology>
    </subcellularLocation>
    <subcellularLocation>
        <location evidence="7">Membrane</location>
        <topology evidence="7">Multi-pass membrane protein</topology>
    </subcellularLocation>
</comment>
<evidence type="ECO:0000256" key="2">
    <source>
        <dbReference type="ARBA" id="ARBA00022448"/>
    </source>
</evidence>
<organism evidence="8 9">
    <name type="scientific">Catenaria anguillulae PL171</name>
    <dbReference type="NCBI Taxonomy" id="765915"/>
    <lineage>
        <taxon>Eukaryota</taxon>
        <taxon>Fungi</taxon>
        <taxon>Fungi incertae sedis</taxon>
        <taxon>Blastocladiomycota</taxon>
        <taxon>Blastocladiomycetes</taxon>
        <taxon>Blastocladiales</taxon>
        <taxon>Catenariaceae</taxon>
        <taxon>Catenaria</taxon>
    </lineage>
</organism>
<evidence type="ECO:0000313" key="9">
    <source>
        <dbReference type="Proteomes" id="UP000193411"/>
    </source>
</evidence>
<dbReference type="InterPro" id="IPR001991">
    <property type="entry name" value="Na-dicarboxylate_symporter"/>
</dbReference>
<feature type="transmembrane region" description="Helical" evidence="7">
    <location>
        <begin position="61"/>
        <end position="82"/>
    </location>
</feature>
<keyword evidence="3" id="KW-1003">Cell membrane</keyword>
<keyword evidence="5 7" id="KW-1133">Transmembrane helix</keyword>
<comment type="caution">
    <text evidence="8">The sequence shown here is derived from an EMBL/GenBank/DDBJ whole genome shotgun (WGS) entry which is preliminary data.</text>
</comment>
<feature type="transmembrane region" description="Helical" evidence="7">
    <location>
        <begin position="94"/>
        <end position="117"/>
    </location>
</feature>
<dbReference type="Pfam" id="PF00375">
    <property type="entry name" value="SDF"/>
    <property type="match status" value="1"/>
</dbReference>
<proteinExistence type="inferred from homology"/>
<keyword evidence="9" id="KW-1185">Reference proteome</keyword>
<keyword evidence="4 7" id="KW-0812">Transmembrane</keyword>
<dbReference type="SUPFAM" id="SSF118215">
    <property type="entry name" value="Proton glutamate symport protein"/>
    <property type="match status" value="1"/>
</dbReference>
<evidence type="ECO:0000256" key="7">
    <source>
        <dbReference type="RuleBase" id="RU361216"/>
    </source>
</evidence>
<feature type="transmembrane region" description="Helical" evidence="7">
    <location>
        <begin position="242"/>
        <end position="264"/>
    </location>
</feature>
<dbReference type="PANTHER" id="PTHR42865">
    <property type="entry name" value="PROTON/GLUTAMATE-ASPARTATE SYMPORTER"/>
    <property type="match status" value="1"/>
</dbReference>
<feature type="transmembrane region" description="Helical" evidence="7">
    <location>
        <begin position="203"/>
        <end position="222"/>
    </location>
</feature>
<keyword evidence="7" id="KW-0769">Symport</keyword>
<evidence type="ECO:0000256" key="3">
    <source>
        <dbReference type="ARBA" id="ARBA00022475"/>
    </source>
</evidence>
<keyword evidence="2 7" id="KW-0813">Transport</keyword>
<dbReference type="AlphaFoldDB" id="A0A1Y2HBQ2"/>
<dbReference type="GO" id="GO:0005886">
    <property type="term" value="C:plasma membrane"/>
    <property type="evidence" value="ECO:0007669"/>
    <property type="project" value="UniProtKB-SubCell"/>
</dbReference>
<feature type="transmembrane region" description="Helical" evidence="7">
    <location>
        <begin position="28"/>
        <end position="46"/>
    </location>
</feature>
<evidence type="ECO:0000256" key="6">
    <source>
        <dbReference type="ARBA" id="ARBA00023136"/>
    </source>
</evidence>
<comment type="similarity">
    <text evidence="7">Belongs to the dicarboxylate/amino acid:cation symporter (DAACS) (TC 2.A.23) family.</text>
</comment>
<dbReference type="STRING" id="765915.A0A1Y2HBQ2"/>
<dbReference type="GO" id="GO:0015293">
    <property type="term" value="F:symporter activity"/>
    <property type="evidence" value="ECO:0007669"/>
    <property type="project" value="UniProtKB-UniRule"/>
</dbReference>
<dbReference type="Proteomes" id="UP000193411">
    <property type="component" value="Unassembled WGS sequence"/>
</dbReference>
<sequence length="447" mass="47573">MTADVSAKNKNQGALGGAWTFLRTKTGLGHYIALGTILGLLIGGLVGEPCAYTGKVMANTFINAVKALITPLIFSTLVVGIAGHGDDVGRVGRLFAKSLAYFWTVTTIALFIGLFAVNITQPGVGVKIVKASGTVDTGAVISVESMLNKLVPTSFFDVAAKNETLGLVTCAVVFSIGLLWIPRKKRATMVNFLDSLMDAMFQVTWIVMLLAPMGVMGALMSVVGKNGFGVLKSLGVLVGSLYGALVVLLVLVFVPVILFCRVGLLEFFSAIRKPATLAFMTASSESALPMAMEIMVEFGVPRDIVAFVMPTGYSFNLDGTTLYLAMASRFCAQISGIEQDFGTQIVMMLTLMLVSKGVAAVPRASLVVLASTAKSFGLPTDGILMILGVDPFMDMARTAINLTGNCIATVVMARWEGRFREEVVENEFMDVADEEKGLSKPEADELH</sequence>
<dbReference type="GO" id="GO:0006835">
    <property type="term" value="P:dicarboxylic acid transport"/>
    <property type="evidence" value="ECO:0007669"/>
    <property type="project" value="TreeGrafter"/>
</dbReference>
<keyword evidence="6 7" id="KW-0472">Membrane</keyword>
<dbReference type="EMBL" id="MCFL01000052">
    <property type="protein sequence ID" value="ORZ32027.1"/>
    <property type="molecule type" value="Genomic_DNA"/>
</dbReference>
<dbReference type="PANTHER" id="PTHR42865:SF7">
    <property type="entry name" value="PROTON_GLUTAMATE-ASPARTATE SYMPORTER"/>
    <property type="match status" value="1"/>
</dbReference>
<dbReference type="OrthoDB" id="5877963at2759"/>
<protein>
    <recommendedName>
        <fullName evidence="7">Amino acid transporter</fullName>
    </recommendedName>
</protein>
<gene>
    <name evidence="8" type="ORF">BCR44DRAFT_25939</name>
</gene>
<evidence type="ECO:0000256" key="5">
    <source>
        <dbReference type="ARBA" id="ARBA00022989"/>
    </source>
</evidence>
<dbReference type="Gene3D" id="1.10.3860.10">
    <property type="entry name" value="Sodium:dicarboxylate symporter"/>
    <property type="match status" value="1"/>
</dbReference>
<dbReference type="PRINTS" id="PR00173">
    <property type="entry name" value="EDTRNSPORT"/>
</dbReference>